<dbReference type="SMART" id="SM00387">
    <property type="entry name" value="HATPase_c"/>
    <property type="match status" value="1"/>
</dbReference>
<keyword evidence="3 11" id="KW-0597">Phosphoprotein</keyword>
<dbReference type="EMBL" id="JAPOHD010000015">
    <property type="protein sequence ID" value="MCY1720267.1"/>
    <property type="molecule type" value="Genomic_DNA"/>
</dbReference>
<dbReference type="InterPro" id="IPR015943">
    <property type="entry name" value="WD40/YVTN_repeat-like_dom_sf"/>
</dbReference>
<dbReference type="SUPFAM" id="SSF46689">
    <property type="entry name" value="Homeodomain-like"/>
    <property type="match status" value="1"/>
</dbReference>
<dbReference type="FunFam" id="2.60.40.10:FF:000791">
    <property type="entry name" value="Two-component system sensor histidine kinase/response regulator"/>
    <property type="match status" value="1"/>
</dbReference>
<evidence type="ECO:0000256" key="9">
    <source>
        <dbReference type="ARBA" id="ARBA00023015"/>
    </source>
</evidence>
<dbReference type="SMART" id="SM00448">
    <property type="entry name" value="REC"/>
    <property type="match status" value="1"/>
</dbReference>
<sequence>MRELIKHLLLLPLFIVASLLLSAQPNAMLQNFLTVENGLSHNEVTSIVQDRDGFIWIGTRGGLNRYDGYEFEIFNQVPGDSNSLVNPSVEKLFVDSKGNIWIGSKSGGVSKYNPVTGIFTNIVTNYKQSNSILPDNRVLCFNEDTKGRIWMGTWANGAIVYDEASNTSQQFFPGATINSIVNTMDGRLWLGTSQGLEEVHVESDSLEHHSVGSIQELWHDKKRNTLWLVQGSNSGFRKFDLENKTFSRFFMPNEVSHLESGNPPYESILLDGNDKVWLGTWGIGLFRFDPATEEFSRYPIYPENRGTINKDYDAILDIFEDRNGNIWLGTNGGGVCMLTKKLNFNSVGYHPEPGKGLLNTRIMTVIEDKEENLWLGTIGSGLVWSPDRENFYPVEYPEGISKTSFFTIKNLLEDKDGKIWAGTGSQVYEVVFENGIPKMLVARTQYDNLSFQRMIVSFLDANNMLWLGSLQRGLLLLDKKDNYKLIKRLARNNSSTGTQKSNRISYLLQDSKGRVWAGTYNGLHVYNPKDTSLVIAEDHYQIEGSFSGNIITCLDEDQQGNIWVGTPNGLNKLSENDVNKFSVSIYSEKDGLASNFVKGISHDAKGNIWLSTNIGISKLITSENNRVINFDETDGVLGRNFTEASVFRNQRSSEIFFGGAEGLTYFSPDDIIERKSVSKPVYTELSILNQQIKPGQLFDGKSILQKSITHTNEIKLSYLQDKIQVQFSALDFESTGKNQYKYRLNNLDKEWNDIGERRFIVFNDLTPGEYELLVKSSNRHNVWNEEPASLRIIIKPPFWQTWYALVFYVFVVIGIVTIIRWNAVKQVRLANSLEMEKVQHEQDQRLNEMKLRFFTNLSHEFRTPLTLILAPLKELLGKKDEFQLSGDAEHKIAIAQNNSQRLMKLVNQLLDFRKVESGNMKLFARSTNLEDFVAEVCHPFFELARINNIVFKLTVSLQTKYIWVDRDKLEVIINNLVSNAFKYIQENGKIEVSLFEEEEEVLLNVSDNGPGIPKTEINNIFERFYRVGHSKGYGSSGIGLALVKRYAELHKGSISVVSESNKHTEFTIALKKGTTHLQADEMVEVETKEPDFVRKEQFFNTMMPAKGKLSPKSEECILVVEDNPEVRNYLLSVLEPLYTVIAAENGVLGFELAGQKLPNLILSDVMMPEMDGFEFCKKIRETETTATIPFIFLTAKSDEQFRLLGTQLGADDFLSKPFDPNLLLEKVKNILSRDKKLQKQYSKSLRLGPSEIEITSGDEIFIEKLIATIEANLQNDKFTSDVLAGEMNMSNSSLYRKLKALTGNSTAEFIRSIRIKRAGQLLADRDRTVTEIAYQVGFNDVKHFRTVFQKQFGCTPSEYREKL</sequence>
<dbReference type="InterPro" id="IPR004358">
    <property type="entry name" value="Sig_transdc_His_kin-like_C"/>
</dbReference>
<dbReference type="CDD" id="cd00082">
    <property type="entry name" value="HisKA"/>
    <property type="match status" value="1"/>
</dbReference>
<protein>
    <recommendedName>
        <fullName evidence="2">histidine kinase</fullName>
        <ecNumber evidence="2">2.7.13.3</ecNumber>
    </recommendedName>
</protein>
<keyword evidence="4" id="KW-0808">Transferase</keyword>
<dbReference type="InterPro" id="IPR005467">
    <property type="entry name" value="His_kinase_dom"/>
</dbReference>
<dbReference type="PANTHER" id="PTHR43547">
    <property type="entry name" value="TWO-COMPONENT HISTIDINE KINASE"/>
    <property type="match status" value="1"/>
</dbReference>
<evidence type="ECO:0000259" key="15">
    <source>
        <dbReference type="PROSITE" id="PS50110"/>
    </source>
</evidence>
<keyword evidence="8" id="KW-0902">Two-component regulatory system</keyword>
<evidence type="ECO:0000256" key="3">
    <source>
        <dbReference type="ARBA" id="ARBA00022553"/>
    </source>
</evidence>
<dbReference type="Pfam" id="PF00512">
    <property type="entry name" value="HisKA"/>
    <property type="match status" value="1"/>
</dbReference>
<keyword evidence="12" id="KW-0812">Transmembrane</keyword>
<keyword evidence="9" id="KW-0805">Transcription regulation</keyword>
<dbReference type="Gene3D" id="1.10.287.130">
    <property type="match status" value="1"/>
</dbReference>
<dbReference type="PANTHER" id="PTHR43547:SF2">
    <property type="entry name" value="HYBRID SIGNAL TRANSDUCTION HISTIDINE KINASE C"/>
    <property type="match status" value="1"/>
</dbReference>
<dbReference type="Gene3D" id="1.10.10.60">
    <property type="entry name" value="Homeodomain-like"/>
    <property type="match status" value="2"/>
</dbReference>
<feature type="modified residue" description="4-aspartylphosphate" evidence="11">
    <location>
        <position position="1164"/>
    </location>
</feature>
<keyword evidence="12" id="KW-0472">Membrane</keyword>
<dbReference type="Proteomes" id="UP001145087">
    <property type="component" value="Unassembled WGS sequence"/>
</dbReference>
<keyword evidence="12" id="KW-1133">Transmembrane helix</keyword>
<dbReference type="InterPro" id="IPR036097">
    <property type="entry name" value="HisK_dim/P_sf"/>
</dbReference>
<dbReference type="SUPFAM" id="SSF63829">
    <property type="entry name" value="Calcium-dependent phosphotriesterase"/>
    <property type="match status" value="2"/>
</dbReference>
<evidence type="ECO:0000256" key="11">
    <source>
        <dbReference type="PROSITE-ProRule" id="PRU00169"/>
    </source>
</evidence>
<dbReference type="PROSITE" id="PS50109">
    <property type="entry name" value="HIS_KIN"/>
    <property type="match status" value="1"/>
</dbReference>
<dbReference type="FunFam" id="3.30.565.10:FF:000037">
    <property type="entry name" value="Hybrid sensor histidine kinase/response regulator"/>
    <property type="match status" value="1"/>
</dbReference>
<evidence type="ECO:0000256" key="2">
    <source>
        <dbReference type="ARBA" id="ARBA00012438"/>
    </source>
</evidence>
<dbReference type="Gene3D" id="2.60.40.10">
    <property type="entry name" value="Immunoglobulins"/>
    <property type="match status" value="1"/>
</dbReference>
<keyword evidence="6" id="KW-0418">Kinase</keyword>
<feature type="domain" description="HTH araC/xylS-type" evidence="13">
    <location>
        <begin position="1263"/>
        <end position="1362"/>
    </location>
</feature>
<proteinExistence type="predicted"/>
<dbReference type="FunFam" id="1.10.287.130:FF:000045">
    <property type="entry name" value="Two-component system sensor histidine kinase/response regulator"/>
    <property type="match status" value="1"/>
</dbReference>
<dbReference type="GO" id="GO:0000155">
    <property type="term" value="F:phosphorelay sensor kinase activity"/>
    <property type="evidence" value="ECO:0007669"/>
    <property type="project" value="InterPro"/>
</dbReference>
<gene>
    <name evidence="16" type="ORF">OU798_07925</name>
</gene>
<dbReference type="Pfam" id="PF07494">
    <property type="entry name" value="Reg_prop"/>
    <property type="match status" value="5"/>
</dbReference>
<dbReference type="Gene3D" id="3.40.50.2300">
    <property type="match status" value="1"/>
</dbReference>
<dbReference type="InterPro" id="IPR011110">
    <property type="entry name" value="Reg_prop"/>
</dbReference>
<dbReference type="Pfam" id="PF12833">
    <property type="entry name" value="HTH_18"/>
    <property type="match status" value="1"/>
</dbReference>
<dbReference type="InterPro" id="IPR036890">
    <property type="entry name" value="HATPase_C_sf"/>
</dbReference>
<organism evidence="16 17">
    <name type="scientific">Draconibacterium aestuarii</name>
    <dbReference type="NCBI Taxonomy" id="2998507"/>
    <lineage>
        <taxon>Bacteria</taxon>
        <taxon>Pseudomonadati</taxon>
        <taxon>Bacteroidota</taxon>
        <taxon>Bacteroidia</taxon>
        <taxon>Marinilabiliales</taxon>
        <taxon>Prolixibacteraceae</taxon>
        <taxon>Draconibacterium</taxon>
    </lineage>
</organism>
<feature type="transmembrane region" description="Helical" evidence="12">
    <location>
        <begin position="802"/>
        <end position="823"/>
    </location>
</feature>
<dbReference type="SUPFAM" id="SSF47384">
    <property type="entry name" value="Homodimeric domain of signal transducing histidine kinase"/>
    <property type="match status" value="1"/>
</dbReference>
<dbReference type="GO" id="GO:0003700">
    <property type="term" value="F:DNA-binding transcription factor activity"/>
    <property type="evidence" value="ECO:0007669"/>
    <property type="project" value="InterPro"/>
</dbReference>
<evidence type="ECO:0000256" key="8">
    <source>
        <dbReference type="ARBA" id="ARBA00023012"/>
    </source>
</evidence>
<dbReference type="Pfam" id="PF07495">
    <property type="entry name" value="Y_Y_Y"/>
    <property type="match status" value="1"/>
</dbReference>
<evidence type="ECO:0000256" key="10">
    <source>
        <dbReference type="ARBA" id="ARBA00023163"/>
    </source>
</evidence>
<keyword evidence="10" id="KW-0804">Transcription</keyword>
<evidence type="ECO:0000256" key="12">
    <source>
        <dbReference type="SAM" id="Phobius"/>
    </source>
</evidence>
<dbReference type="InterPro" id="IPR013783">
    <property type="entry name" value="Ig-like_fold"/>
</dbReference>
<dbReference type="Gene3D" id="2.130.10.10">
    <property type="entry name" value="YVTN repeat-like/Quinoprotein amine dehydrogenase"/>
    <property type="match status" value="3"/>
</dbReference>
<evidence type="ECO:0000259" key="14">
    <source>
        <dbReference type="PROSITE" id="PS50109"/>
    </source>
</evidence>
<evidence type="ECO:0000256" key="5">
    <source>
        <dbReference type="ARBA" id="ARBA00022741"/>
    </source>
</evidence>
<dbReference type="SUPFAM" id="SSF55874">
    <property type="entry name" value="ATPase domain of HSP90 chaperone/DNA topoisomerase II/histidine kinase"/>
    <property type="match status" value="1"/>
</dbReference>
<keyword evidence="7" id="KW-0067">ATP-binding</keyword>
<evidence type="ECO:0000313" key="16">
    <source>
        <dbReference type="EMBL" id="MCY1720267.1"/>
    </source>
</evidence>
<dbReference type="GO" id="GO:0005524">
    <property type="term" value="F:ATP binding"/>
    <property type="evidence" value="ECO:0007669"/>
    <property type="project" value="UniProtKB-KW"/>
</dbReference>
<dbReference type="SMART" id="SM00388">
    <property type="entry name" value="HisKA"/>
    <property type="match status" value="1"/>
</dbReference>
<dbReference type="InterPro" id="IPR011123">
    <property type="entry name" value="Y_Y_Y"/>
</dbReference>
<dbReference type="PRINTS" id="PR00344">
    <property type="entry name" value="BCTRLSENSOR"/>
</dbReference>
<reference evidence="16" key="1">
    <citation type="submission" date="2022-11" db="EMBL/GenBank/DDBJ databases">
        <title>Marilongibacter aestuarii gen. nov., sp. nov., isolated from tidal flat sediment.</title>
        <authorList>
            <person name="Jiayan W."/>
        </authorList>
    </citation>
    <scope>NUCLEOTIDE SEQUENCE</scope>
    <source>
        <strain evidence="16">Z1-6</strain>
    </source>
</reference>
<dbReference type="GO" id="GO:0043565">
    <property type="term" value="F:sequence-specific DNA binding"/>
    <property type="evidence" value="ECO:0007669"/>
    <property type="project" value="InterPro"/>
</dbReference>
<accession>A0A9X3J5T4</accession>
<evidence type="ECO:0000256" key="6">
    <source>
        <dbReference type="ARBA" id="ARBA00022777"/>
    </source>
</evidence>
<comment type="caution">
    <text evidence="16">The sequence shown here is derived from an EMBL/GenBank/DDBJ whole genome shotgun (WGS) entry which is preliminary data.</text>
</comment>
<dbReference type="InterPro" id="IPR009057">
    <property type="entry name" value="Homeodomain-like_sf"/>
</dbReference>
<evidence type="ECO:0000256" key="7">
    <source>
        <dbReference type="ARBA" id="ARBA00022840"/>
    </source>
</evidence>
<dbReference type="InterPro" id="IPR011006">
    <property type="entry name" value="CheY-like_superfamily"/>
</dbReference>
<dbReference type="Gene3D" id="3.30.565.10">
    <property type="entry name" value="Histidine kinase-like ATPase, C-terminal domain"/>
    <property type="match status" value="1"/>
</dbReference>
<dbReference type="PROSITE" id="PS01124">
    <property type="entry name" value="HTH_ARAC_FAMILY_2"/>
    <property type="match status" value="1"/>
</dbReference>
<keyword evidence="5" id="KW-0547">Nucleotide-binding</keyword>
<dbReference type="SUPFAM" id="SSF52172">
    <property type="entry name" value="CheY-like"/>
    <property type="match status" value="1"/>
</dbReference>
<evidence type="ECO:0000313" key="17">
    <source>
        <dbReference type="Proteomes" id="UP001145087"/>
    </source>
</evidence>
<dbReference type="InterPro" id="IPR018060">
    <property type="entry name" value="HTH_AraC"/>
</dbReference>
<keyword evidence="17" id="KW-1185">Reference proteome</keyword>
<feature type="domain" description="Response regulatory" evidence="15">
    <location>
        <begin position="1116"/>
        <end position="1231"/>
    </location>
</feature>
<evidence type="ECO:0000259" key="13">
    <source>
        <dbReference type="PROSITE" id="PS01124"/>
    </source>
</evidence>
<dbReference type="InterPro" id="IPR003661">
    <property type="entry name" value="HisK_dim/P_dom"/>
</dbReference>
<dbReference type="EC" id="2.7.13.3" evidence="2"/>
<name>A0A9X3J5T4_9BACT</name>
<dbReference type="Pfam" id="PF02518">
    <property type="entry name" value="HATPase_c"/>
    <property type="match status" value="1"/>
</dbReference>
<comment type="catalytic activity">
    <reaction evidence="1">
        <text>ATP + protein L-histidine = ADP + protein N-phospho-L-histidine.</text>
        <dbReference type="EC" id="2.7.13.3"/>
    </reaction>
</comment>
<evidence type="ECO:0000256" key="1">
    <source>
        <dbReference type="ARBA" id="ARBA00000085"/>
    </source>
</evidence>
<dbReference type="Pfam" id="PF00072">
    <property type="entry name" value="Response_reg"/>
    <property type="match status" value="1"/>
</dbReference>
<dbReference type="RefSeq" id="WP_343332600.1">
    <property type="nucleotide sequence ID" value="NZ_JAPOHD010000015.1"/>
</dbReference>
<dbReference type="PROSITE" id="PS50110">
    <property type="entry name" value="RESPONSE_REGULATORY"/>
    <property type="match status" value="1"/>
</dbReference>
<feature type="domain" description="Histidine kinase" evidence="14">
    <location>
        <begin position="856"/>
        <end position="1074"/>
    </location>
</feature>
<dbReference type="CDD" id="cd00075">
    <property type="entry name" value="HATPase"/>
    <property type="match status" value="1"/>
</dbReference>
<dbReference type="InterPro" id="IPR001789">
    <property type="entry name" value="Sig_transdc_resp-reg_receiver"/>
</dbReference>
<dbReference type="SMART" id="SM00342">
    <property type="entry name" value="HTH_ARAC"/>
    <property type="match status" value="1"/>
</dbReference>
<evidence type="ECO:0000256" key="4">
    <source>
        <dbReference type="ARBA" id="ARBA00022679"/>
    </source>
</evidence>
<dbReference type="InterPro" id="IPR003594">
    <property type="entry name" value="HATPase_dom"/>
</dbReference>